<dbReference type="Proteomes" id="UP000254664">
    <property type="component" value="Unassembled WGS sequence"/>
</dbReference>
<dbReference type="AlphaFoldDB" id="A0A381JAZ7"/>
<sequence length="43" mass="5016">MQDINLINGYKIKYLSKENNNIVEKLCEKCSDYYILHGAILPL</sequence>
<evidence type="ECO:0000313" key="1">
    <source>
        <dbReference type="EMBL" id="SUY48173.1"/>
    </source>
</evidence>
<proteinExistence type="predicted"/>
<reference evidence="1 2" key="1">
    <citation type="submission" date="2018-06" db="EMBL/GenBank/DDBJ databases">
        <authorList>
            <consortium name="Pathogen Informatics"/>
            <person name="Doyle S."/>
        </authorList>
    </citation>
    <scope>NUCLEOTIDE SEQUENCE [LARGE SCALE GENOMIC DNA]</scope>
    <source>
        <strain evidence="1 2">NCTC9836</strain>
    </source>
</reference>
<organism evidence="1 2">
    <name type="scientific">Clostridium putrefaciens</name>
    <dbReference type="NCBI Taxonomy" id="99675"/>
    <lineage>
        <taxon>Bacteria</taxon>
        <taxon>Bacillati</taxon>
        <taxon>Bacillota</taxon>
        <taxon>Clostridia</taxon>
        <taxon>Eubacteriales</taxon>
        <taxon>Clostridiaceae</taxon>
        <taxon>Clostridium</taxon>
    </lineage>
</organism>
<keyword evidence="2" id="KW-1185">Reference proteome</keyword>
<gene>
    <name evidence="1" type="ORF">NCTC9836_02549</name>
</gene>
<keyword evidence="1" id="KW-0808">Transferase</keyword>
<dbReference type="EMBL" id="UFWZ01000001">
    <property type="protein sequence ID" value="SUY48173.1"/>
    <property type="molecule type" value="Genomic_DNA"/>
</dbReference>
<evidence type="ECO:0000313" key="2">
    <source>
        <dbReference type="Proteomes" id="UP000254664"/>
    </source>
</evidence>
<name>A0A381JAZ7_9CLOT</name>
<protein>
    <submittedName>
        <fullName evidence="1">Putative acetyltransferase</fullName>
    </submittedName>
</protein>
<dbReference type="GO" id="GO:0016740">
    <property type="term" value="F:transferase activity"/>
    <property type="evidence" value="ECO:0007669"/>
    <property type="project" value="UniProtKB-KW"/>
</dbReference>
<accession>A0A381JAZ7</accession>